<proteinExistence type="predicted"/>
<name>A0A6C0LWU4_9ZZZZ</name>
<protein>
    <submittedName>
        <fullName evidence="1">Uncharacterized protein</fullName>
    </submittedName>
</protein>
<dbReference type="AlphaFoldDB" id="A0A6C0LWU4"/>
<dbReference type="EMBL" id="MN740583">
    <property type="protein sequence ID" value="QHU35107.1"/>
    <property type="molecule type" value="Genomic_DNA"/>
</dbReference>
<organism evidence="1">
    <name type="scientific">viral metagenome</name>
    <dbReference type="NCBI Taxonomy" id="1070528"/>
    <lineage>
        <taxon>unclassified sequences</taxon>
        <taxon>metagenomes</taxon>
        <taxon>organismal metagenomes</taxon>
    </lineage>
</organism>
<accession>A0A6C0LWU4</accession>
<reference evidence="1" key="1">
    <citation type="journal article" date="2020" name="Nature">
        <title>Giant virus diversity and host interactions through global metagenomics.</title>
        <authorList>
            <person name="Schulz F."/>
            <person name="Roux S."/>
            <person name="Paez-Espino D."/>
            <person name="Jungbluth S."/>
            <person name="Walsh D.A."/>
            <person name="Denef V.J."/>
            <person name="McMahon K.D."/>
            <person name="Konstantinidis K.T."/>
            <person name="Eloe-Fadrosh E.A."/>
            <person name="Kyrpides N.C."/>
            <person name="Woyke T."/>
        </authorList>
    </citation>
    <scope>NUCLEOTIDE SEQUENCE</scope>
    <source>
        <strain evidence="1">GVMAG-S-1017745-26</strain>
    </source>
</reference>
<evidence type="ECO:0000313" key="1">
    <source>
        <dbReference type="EMBL" id="QHU35107.1"/>
    </source>
</evidence>
<sequence>MYYYLIEIGVVASLASIVYKCYQKEIKRHNVKNNRKKRNNLHFFNDNYINDNVSVGYTKNINDLV</sequence>